<gene>
    <name evidence="5" type="ORF">ISN45_Aa04g011620</name>
</gene>
<keyword evidence="3" id="KW-0539">Nucleus</keyword>
<dbReference type="Pfam" id="PF13456">
    <property type="entry name" value="RVT_3"/>
    <property type="match status" value="1"/>
</dbReference>
<dbReference type="EMBL" id="JAEFBK010000009">
    <property type="protein sequence ID" value="KAG7568333.1"/>
    <property type="molecule type" value="Genomic_DNA"/>
</dbReference>
<dbReference type="Proteomes" id="UP000694240">
    <property type="component" value="Chromosome 9"/>
</dbReference>
<dbReference type="GO" id="GO:0003676">
    <property type="term" value="F:nucleic acid binding"/>
    <property type="evidence" value="ECO:0007669"/>
    <property type="project" value="InterPro"/>
</dbReference>
<evidence type="ECO:0000256" key="1">
    <source>
        <dbReference type="ARBA" id="ARBA00004123"/>
    </source>
</evidence>
<dbReference type="PANTHER" id="PTHR12465:SF0">
    <property type="entry name" value="MEDIATOR OF RNA POLYMERASE II TRANSCRIPTION SUBUNIT 20"/>
    <property type="match status" value="1"/>
</dbReference>
<dbReference type="CDD" id="cd06222">
    <property type="entry name" value="RNase_H_like"/>
    <property type="match status" value="1"/>
</dbReference>
<evidence type="ECO:0000259" key="4">
    <source>
        <dbReference type="Pfam" id="PF13456"/>
    </source>
</evidence>
<dbReference type="GO" id="GO:0004523">
    <property type="term" value="F:RNA-DNA hybrid ribonuclease activity"/>
    <property type="evidence" value="ECO:0007669"/>
    <property type="project" value="InterPro"/>
</dbReference>
<protein>
    <submittedName>
        <fullName evidence="5">Mediator complex subunit Med20</fullName>
    </submittedName>
</protein>
<dbReference type="GO" id="GO:0006357">
    <property type="term" value="P:regulation of transcription by RNA polymerase II"/>
    <property type="evidence" value="ECO:0007669"/>
    <property type="project" value="InterPro"/>
</dbReference>
<dbReference type="AlphaFoldDB" id="A0A8T2A448"/>
<reference evidence="5 6" key="1">
    <citation type="submission" date="2020-12" db="EMBL/GenBank/DDBJ databases">
        <title>Concerted genomic and epigenomic changes stabilize Arabidopsis allopolyploids.</title>
        <authorList>
            <person name="Chen Z."/>
        </authorList>
    </citation>
    <scope>NUCLEOTIDE SEQUENCE [LARGE SCALE GENOMIC DNA]</scope>
    <source>
        <strain evidence="5">Allo738</strain>
        <tissue evidence="5">Leaf</tissue>
    </source>
</reference>
<dbReference type="InterPro" id="IPR044730">
    <property type="entry name" value="RNase_H-like_dom_plant"/>
</dbReference>
<organism evidence="5 6">
    <name type="scientific">Arabidopsis thaliana x Arabidopsis arenosa</name>
    <dbReference type="NCBI Taxonomy" id="1240361"/>
    <lineage>
        <taxon>Eukaryota</taxon>
        <taxon>Viridiplantae</taxon>
        <taxon>Streptophyta</taxon>
        <taxon>Embryophyta</taxon>
        <taxon>Tracheophyta</taxon>
        <taxon>Spermatophyta</taxon>
        <taxon>Magnoliopsida</taxon>
        <taxon>eudicotyledons</taxon>
        <taxon>Gunneridae</taxon>
        <taxon>Pentapetalae</taxon>
        <taxon>rosids</taxon>
        <taxon>malvids</taxon>
        <taxon>Brassicales</taxon>
        <taxon>Brassicaceae</taxon>
        <taxon>Camelineae</taxon>
        <taxon>Arabidopsis</taxon>
    </lineage>
</organism>
<dbReference type="InterPro" id="IPR002156">
    <property type="entry name" value="RNaseH_domain"/>
</dbReference>
<feature type="domain" description="RNase H type-1" evidence="4">
    <location>
        <begin position="287"/>
        <end position="359"/>
    </location>
</feature>
<evidence type="ECO:0000256" key="2">
    <source>
        <dbReference type="ARBA" id="ARBA00010743"/>
    </source>
</evidence>
<evidence type="ECO:0000313" key="5">
    <source>
        <dbReference type="EMBL" id="KAG7568333.1"/>
    </source>
</evidence>
<accession>A0A8T2A448</accession>
<comment type="similarity">
    <text evidence="2">Belongs to the Mediator complex subunit 20 family.</text>
</comment>
<comment type="caution">
    <text evidence="5">The sequence shown here is derived from an EMBL/GenBank/DDBJ whole genome shotgun (WGS) entry which is preliminary data.</text>
</comment>
<dbReference type="Pfam" id="PF08612">
    <property type="entry name" value="Med20"/>
    <property type="match status" value="1"/>
</dbReference>
<evidence type="ECO:0000313" key="6">
    <source>
        <dbReference type="Proteomes" id="UP000694240"/>
    </source>
</evidence>
<keyword evidence="6" id="KW-1185">Reference proteome</keyword>
<name>A0A8T2A448_9BRAS</name>
<comment type="subcellular location">
    <subcellularLocation>
        <location evidence="1">Nucleus</location>
    </subcellularLocation>
</comment>
<dbReference type="GO" id="GO:0016592">
    <property type="term" value="C:mediator complex"/>
    <property type="evidence" value="ECO:0007669"/>
    <property type="project" value="InterPro"/>
</dbReference>
<dbReference type="InterPro" id="IPR013921">
    <property type="entry name" value="Mediator_Med20"/>
</dbReference>
<evidence type="ECO:0000256" key="3">
    <source>
        <dbReference type="ARBA" id="ARBA00023242"/>
    </source>
</evidence>
<dbReference type="PANTHER" id="PTHR12465">
    <property type="entry name" value="UBIQUITIN SPECIFIC PROTEASE HOMOLOG 49"/>
    <property type="match status" value="1"/>
</dbReference>
<proteinExistence type="inferred from homology"/>
<sequence length="648" mass="75265">MAMSGQSKGTTLPLEMFEQLSFSCSFARLIWAISPIPAPPRGKWADSLYANLYWVLNLEKEHSQLGNTAHLVPWLLWRLWKTRNELMFKGKEYYVQEVLRRAKDDYEEWSTMRVVEARNYGSKVEKTSLGRWRPPPHQWVKCNTDASWHQENNRCGIGWALRNENGEVLWMFHYKKIVFESDAQVLINLLNSDEAWPSLQPALQDIQKLLHHFEERLWKNRNKFFFEGVCFSPQDTMRKILDDVDEWFLAQIITEDVEEVPGITARNNIKKWIRPPEQWVKCNIALSWSNKNRVGGGAWVVRDEDGKAIIHSRKVFCGVNNKKEVMLMCLTWAMESIHSLKMNRVIFAAEAHEFFGAIARPKAWPSFTQQLLDILGGYIGSLKMREMLLLLFEFPFSDLLLWLIFWCLEESIRFSLLVSNSVCLSPSTTMPVKWVLHWQPNQGSTVSSQILNEVTQCVESINGVKEGRWKATLNYYKPMLRDQANQSEFPRDFLGISLADQPNKYYFIIRSQRIVLEADSSIQLIMEKLQSYKSKVALYFDGFQYQLGDFRLRVGKVVPTHSENVRGIVMEVEYLPISSMEKAQKVMEEFLEIWNEALAKRSLPGKFVNIDLNFGEFGLGDNYTPQHTAVRYALVMAHMIATVQAVRG</sequence>
<dbReference type="GO" id="GO:0003713">
    <property type="term" value="F:transcription coactivator activity"/>
    <property type="evidence" value="ECO:0007669"/>
    <property type="project" value="TreeGrafter"/>
</dbReference>